<reference evidence="3" key="1">
    <citation type="submission" date="2023-07" db="EMBL/GenBank/DDBJ databases">
        <title>Wenyingzhuangia sp. chi5 genome sequencing and assembly.</title>
        <authorList>
            <person name="Park S."/>
        </authorList>
    </citation>
    <scope>NUCLEOTIDE SEQUENCE</scope>
    <source>
        <strain evidence="3">Chi5</strain>
    </source>
</reference>
<proteinExistence type="predicted"/>
<gene>
    <name evidence="3" type="ORF">QVZ41_09500</name>
</gene>
<evidence type="ECO:0000313" key="3">
    <source>
        <dbReference type="EMBL" id="MDO3695077.1"/>
    </source>
</evidence>
<sequence>MKKKKQITHTRKKSTYIFIAFALLVFTAITVYYVDSEIHEAEREEANKKSAEIEYMNAELSVAYDNSVNDRTNGEKWRDFIAVVKKNQDINIDNYISAEKLYKRADYILNNYKYFNDLEALKIITKQYEKVYNQQKDYGSEIYINLLYELGDLKKAQKVEAFFKEEKLSLIPKHITKWMDKKLAKNTTKPLANFNINHFFKEDTATIVGYLDFYNGNQELDFTTVITYLKNYFTNENFIKTSPIEPDGRFTIKLPLHHPIHSSLLINNKFVEFYIEPGQTLGIILNNGYLLDTRIDVKKIPKIIYQGSLAEVNDDLSNFIPSNYEPYKFYELAEKLDPLPFKEQQLKNFKEDLKDLEIYTQKRGISEKTKNILKSNILVYNYGNLLDYTMIHPFKESYQLLFKDNNNFKIKKLDIPDAYYHFLKDIPLNEHSFLMSPRFSQFINRLEFTPCFMVQNLHYAKNVLEQLKYQTKAFHLTDSLAYSYGINTHDFIYEMIKTRALQSEVNRFDNKEKLISYWNKIHKNNHPIFLKTAQNIAAEHTKKHPKLPKNNKGFKIFNQFTKEFRDKKLVLIVYGELISPYLKKEMYNKIIPASKKYEKEANFLFITSPKFASKSYFQSFTNKNNLKNSIRITDDEMNYINELFQNSSATGFTTVIDKDDNILYQNPFATLFDFDSLKN</sequence>
<dbReference type="RefSeq" id="WP_302884336.1">
    <property type="nucleotide sequence ID" value="NZ_JAUMIT010000004.1"/>
</dbReference>
<evidence type="ECO:0000256" key="1">
    <source>
        <dbReference type="SAM" id="Coils"/>
    </source>
</evidence>
<keyword evidence="2" id="KW-0472">Membrane</keyword>
<keyword evidence="2" id="KW-1133">Transmembrane helix</keyword>
<keyword evidence="2" id="KW-0812">Transmembrane</keyword>
<protein>
    <submittedName>
        <fullName evidence="3">Uncharacterized protein</fullName>
    </submittedName>
</protein>
<name>A0ABT8VSX5_9FLAO</name>
<dbReference type="EMBL" id="JAUMIT010000004">
    <property type="protein sequence ID" value="MDO3695077.1"/>
    <property type="molecule type" value="Genomic_DNA"/>
</dbReference>
<organism evidence="3 4">
    <name type="scientific">Wenyingzhuangia gilva</name>
    <dbReference type="NCBI Taxonomy" id="3057677"/>
    <lineage>
        <taxon>Bacteria</taxon>
        <taxon>Pseudomonadati</taxon>
        <taxon>Bacteroidota</taxon>
        <taxon>Flavobacteriia</taxon>
        <taxon>Flavobacteriales</taxon>
        <taxon>Flavobacteriaceae</taxon>
        <taxon>Wenyingzhuangia</taxon>
    </lineage>
</organism>
<feature type="transmembrane region" description="Helical" evidence="2">
    <location>
        <begin position="16"/>
        <end position="34"/>
    </location>
</feature>
<dbReference type="Proteomes" id="UP001168642">
    <property type="component" value="Unassembled WGS sequence"/>
</dbReference>
<feature type="coiled-coil region" evidence="1">
    <location>
        <begin position="34"/>
        <end position="61"/>
    </location>
</feature>
<comment type="caution">
    <text evidence="3">The sequence shown here is derived from an EMBL/GenBank/DDBJ whole genome shotgun (WGS) entry which is preliminary data.</text>
</comment>
<accession>A0ABT8VSX5</accession>
<evidence type="ECO:0000313" key="4">
    <source>
        <dbReference type="Proteomes" id="UP001168642"/>
    </source>
</evidence>
<evidence type="ECO:0000256" key="2">
    <source>
        <dbReference type="SAM" id="Phobius"/>
    </source>
</evidence>
<keyword evidence="1" id="KW-0175">Coiled coil</keyword>
<keyword evidence="4" id="KW-1185">Reference proteome</keyword>